<keyword evidence="2" id="KW-1185">Reference proteome</keyword>
<evidence type="ECO:0000313" key="2">
    <source>
        <dbReference type="Proteomes" id="UP001595839"/>
    </source>
</evidence>
<accession>A0ABV9AF58</accession>
<organism evidence="1 2">
    <name type="scientific">Streptomyces vulcanius</name>
    <dbReference type="NCBI Taxonomy" id="1441876"/>
    <lineage>
        <taxon>Bacteria</taxon>
        <taxon>Bacillati</taxon>
        <taxon>Actinomycetota</taxon>
        <taxon>Actinomycetes</taxon>
        <taxon>Kitasatosporales</taxon>
        <taxon>Streptomycetaceae</taxon>
        <taxon>Streptomyces</taxon>
    </lineage>
</organism>
<dbReference type="RefSeq" id="WP_381167925.1">
    <property type="nucleotide sequence ID" value="NZ_JBHSFK010000002.1"/>
</dbReference>
<comment type="caution">
    <text evidence="1">The sequence shown here is derived from an EMBL/GenBank/DDBJ whole genome shotgun (WGS) entry which is preliminary data.</text>
</comment>
<evidence type="ECO:0000313" key="1">
    <source>
        <dbReference type="EMBL" id="MFC4498524.1"/>
    </source>
</evidence>
<dbReference type="EMBL" id="JBHSFK010000002">
    <property type="protein sequence ID" value="MFC4498524.1"/>
    <property type="molecule type" value="Genomic_DNA"/>
</dbReference>
<gene>
    <name evidence="1" type="ORF">ACFPIH_03130</name>
</gene>
<dbReference type="Proteomes" id="UP001595839">
    <property type="component" value="Unassembled WGS sequence"/>
</dbReference>
<sequence>MAVTDFRESLKLNKLPVRGLVPETSSSAPATPVEGQLWTDSVNHVVKFWNLTAWKNPLDRADHTGTQTASTISDLAATVKGYRLDEFAAPNTAVSLNGQRATNGADPTAPTDLVTKQYADNLRAGIAGVKDPVRAVATANVDLSSLPASVGGVTLGSGDSFLATAQTTGTQNGIYTYSTSGGAATRRSDADAAGEILDGTMVAVAEGTDAGSQYIQTASPSGAPGSWTQTWTKFSTGGQTYTADGQGLELSSTTFSLELADASLSKSASGLTVGLVPVTKGGTGATTAAGARTALGATGKFAANVGAVTGGTPLNITHNLNTLDILEPSLREVSTGELVGGKFIVVDANTVSLTLAASYAANTFSVTVVG</sequence>
<name>A0ABV9AF58_9ACTN</name>
<protein>
    <submittedName>
        <fullName evidence="1">Uncharacterized protein</fullName>
    </submittedName>
</protein>
<proteinExistence type="predicted"/>
<reference evidence="2" key="1">
    <citation type="journal article" date="2019" name="Int. J. Syst. Evol. Microbiol.">
        <title>The Global Catalogue of Microorganisms (GCM) 10K type strain sequencing project: providing services to taxonomists for standard genome sequencing and annotation.</title>
        <authorList>
            <consortium name="The Broad Institute Genomics Platform"/>
            <consortium name="The Broad Institute Genome Sequencing Center for Infectious Disease"/>
            <person name="Wu L."/>
            <person name="Ma J."/>
        </authorList>
    </citation>
    <scope>NUCLEOTIDE SEQUENCE [LARGE SCALE GENOMIC DNA]</scope>
    <source>
        <strain evidence="2">CGMCC 4.7177</strain>
    </source>
</reference>